<keyword evidence="2" id="KW-1185">Reference proteome</keyword>
<dbReference type="Gene3D" id="1.10.530.10">
    <property type="match status" value="1"/>
</dbReference>
<reference evidence="1 2" key="1">
    <citation type="submission" date="2018-11" db="EMBL/GenBank/DDBJ databases">
        <title>Flavobacterium sp. nov., YIM 102701-2 draft genome.</title>
        <authorList>
            <person name="Li G."/>
            <person name="Jiang Y."/>
        </authorList>
    </citation>
    <scope>NUCLEOTIDE SEQUENCE [LARGE SCALE GENOMIC DNA]</scope>
    <source>
        <strain evidence="1 2">YIM 102701-2</strain>
    </source>
</reference>
<sequence length="237" mass="27575">MVDAVETEKKKENGKCPNCEKDITLEEIKAICTGKIGNKEICLIEDDTLIKEAIPYLNKYRKKVAINTCLTKAHFLAQISQESKFFQTQERFKYTKPERMKALFISYFNQFENDKDKEAKRLSELSLDKKNWPEIANAIYGPTHPEGKRSGHNNTDGWRYSGKGFKQITWKKNYETLEKYAKDNFGVEVIWVGGENPYKLKNNPKDAILSALAYWENNEVWKVADEIEDSNEKTLKR</sequence>
<comment type="caution">
    <text evidence="1">The sequence shown here is derived from an EMBL/GenBank/DDBJ whole genome shotgun (WGS) entry which is preliminary data.</text>
</comment>
<dbReference type="InterPro" id="IPR023346">
    <property type="entry name" value="Lysozyme-like_dom_sf"/>
</dbReference>
<evidence type="ECO:0000313" key="1">
    <source>
        <dbReference type="EMBL" id="RRJ87375.1"/>
    </source>
</evidence>
<proteinExistence type="predicted"/>
<accession>A0A3P3VX59</accession>
<protein>
    <recommendedName>
        <fullName evidence="3">Chitinase</fullName>
    </recommendedName>
</protein>
<evidence type="ECO:0000313" key="2">
    <source>
        <dbReference type="Proteomes" id="UP000275719"/>
    </source>
</evidence>
<evidence type="ECO:0008006" key="3">
    <source>
        <dbReference type="Google" id="ProtNLM"/>
    </source>
</evidence>
<organism evidence="1 2">
    <name type="scientific">Paenimyroides tangerinum</name>
    <dbReference type="NCBI Taxonomy" id="2488728"/>
    <lineage>
        <taxon>Bacteria</taxon>
        <taxon>Pseudomonadati</taxon>
        <taxon>Bacteroidota</taxon>
        <taxon>Flavobacteriia</taxon>
        <taxon>Flavobacteriales</taxon>
        <taxon>Flavobacteriaceae</taxon>
        <taxon>Paenimyroides</taxon>
    </lineage>
</organism>
<name>A0A3P3VX59_9FLAO</name>
<dbReference type="Proteomes" id="UP000275719">
    <property type="component" value="Unassembled WGS sequence"/>
</dbReference>
<gene>
    <name evidence="1" type="ORF">EG240_15230</name>
</gene>
<dbReference type="SUPFAM" id="SSF53955">
    <property type="entry name" value="Lysozyme-like"/>
    <property type="match status" value="1"/>
</dbReference>
<dbReference type="OrthoDB" id="3078754at2"/>
<dbReference type="AlphaFoldDB" id="A0A3P3VX59"/>
<dbReference type="EMBL" id="RQVQ01000056">
    <property type="protein sequence ID" value="RRJ87375.1"/>
    <property type="molecule type" value="Genomic_DNA"/>
</dbReference>
<dbReference type="RefSeq" id="WP_125020209.1">
    <property type="nucleotide sequence ID" value="NZ_RQVQ01000056.1"/>
</dbReference>